<sequence length="133" mass="15012">MFVDIKLNYVPGELSKDNPYFEEYFDMKTGVFKMRGQYVVCGRCRGAGSHVNPSIDGNGLTNEELHHDPDFAEAYFSGVYDIPCLDCQGDRVIPEIIPALSRFDLEVYKSNQQLENDQAEIEAAHQAEIRMGA</sequence>
<reference evidence="1" key="2">
    <citation type="submission" date="2015-03" db="EMBL/GenBank/DDBJ databases">
        <authorList>
            <person name="Chow C.-E.T."/>
            <person name="Winget D.M."/>
            <person name="White R.A.III."/>
            <person name="Hallam S.J."/>
            <person name="Suttle C.A."/>
        </authorList>
    </citation>
    <scope>NUCLEOTIDE SEQUENCE</scope>
    <source>
        <strain evidence="1">H4084972</strain>
    </source>
</reference>
<protein>
    <submittedName>
        <fullName evidence="1">Uncharacterized protein</fullName>
    </submittedName>
</protein>
<dbReference type="EMBL" id="KR029592">
    <property type="protein sequence ID" value="AKH47335.1"/>
    <property type="molecule type" value="Genomic_DNA"/>
</dbReference>
<evidence type="ECO:0000313" key="1">
    <source>
        <dbReference type="EMBL" id="AKH47335.1"/>
    </source>
</evidence>
<accession>A0A0F7L601</accession>
<proteinExistence type="predicted"/>
<name>A0A0F7L601_9VIRU</name>
<reference evidence="1" key="1">
    <citation type="journal article" date="2015" name="Front. Microbiol.">
        <title>Combining genomic sequencing methods to explore viral diversity and reveal potential virus-host interactions.</title>
        <authorList>
            <person name="Chow C.E."/>
            <person name="Winget D.M."/>
            <person name="White R.A.III."/>
            <person name="Hallam S.J."/>
            <person name="Suttle C.A."/>
        </authorList>
    </citation>
    <scope>NUCLEOTIDE SEQUENCE</scope>
    <source>
        <strain evidence="1">H4084972</strain>
    </source>
</reference>
<organism evidence="1">
    <name type="scientific">uncultured marine virus</name>
    <dbReference type="NCBI Taxonomy" id="186617"/>
    <lineage>
        <taxon>Viruses</taxon>
        <taxon>environmental samples</taxon>
    </lineage>
</organism>